<dbReference type="SUPFAM" id="SSF56112">
    <property type="entry name" value="Protein kinase-like (PK-like)"/>
    <property type="match status" value="1"/>
</dbReference>
<keyword evidence="4 6" id="KW-0067">ATP-binding</keyword>
<evidence type="ECO:0000313" key="10">
    <source>
        <dbReference type="EMBL" id="MBO1319497.1"/>
    </source>
</evidence>
<dbReference type="SMART" id="SM00320">
    <property type="entry name" value="WD40"/>
    <property type="match status" value="18"/>
</dbReference>
<reference evidence="10" key="1">
    <citation type="submission" date="2021-03" db="EMBL/GenBank/DDBJ databases">
        <authorList>
            <person name="Wang G."/>
        </authorList>
    </citation>
    <scope>NUCLEOTIDE SEQUENCE</scope>
    <source>
        <strain evidence="10">KCTC 12899</strain>
    </source>
</reference>
<evidence type="ECO:0000256" key="1">
    <source>
        <dbReference type="ARBA" id="ARBA00022574"/>
    </source>
</evidence>
<dbReference type="InterPro" id="IPR019775">
    <property type="entry name" value="WD40_repeat_CS"/>
</dbReference>
<dbReference type="CDD" id="cd00200">
    <property type="entry name" value="WD40"/>
    <property type="match status" value="2"/>
</dbReference>
<dbReference type="Pfam" id="PF25173">
    <property type="entry name" value="Beta-prop_WDR3_1st"/>
    <property type="match status" value="1"/>
</dbReference>
<feature type="repeat" description="WD" evidence="5">
    <location>
        <begin position="1904"/>
        <end position="1945"/>
    </location>
</feature>
<feature type="repeat" description="WD" evidence="5">
    <location>
        <begin position="1862"/>
        <end position="1903"/>
    </location>
</feature>
<dbReference type="InterPro" id="IPR008271">
    <property type="entry name" value="Ser/Thr_kinase_AS"/>
</dbReference>
<organism evidence="10 11">
    <name type="scientific">Acanthopleuribacter pedis</name>
    <dbReference type="NCBI Taxonomy" id="442870"/>
    <lineage>
        <taxon>Bacteria</taxon>
        <taxon>Pseudomonadati</taxon>
        <taxon>Acidobacteriota</taxon>
        <taxon>Holophagae</taxon>
        <taxon>Acanthopleuribacterales</taxon>
        <taxon>Acanthopleuribacteraceae</taxon>
        <taxon>Acanthopleuribacter</taxon>
    </lineage>
</organism>
<dbReference type="GO" id="GO:0004672">
    <property type="term" value="F:protein kinase activity"/>
    <property type="evidence" value="ECO:0007669"/>
    <property type="project" value="InterPro"/>
</dbReference>
<dbReference type="InterPro" id="IPR020472">
    <property type="entry name" value="WD40_PAC1"/>
</dbReference>
<dbReference type="InterPro" id="IPR017441">
    <property type="entry name" value="Protein_kinase_ATP_BS"/>
</dbReference>
<dbReference type="InterPro" id="IPR000719">
    <property type="entry name" value="Prot_kinase_dom"/>
</dbReference>
<dbReference type="PANTHER" id="PTHR19848:SF8">
    <property type="entry name" value="F-BOX AND WD REPEAT DOMAIN CONTAINING 7"/>
    <property type="match status" value="1"/>
</dbReference>
<keyword evidence="3 6" id="KW-0547">Nucleotide-binding</keyword>
<dbReference type="InterPro" id="IPR011047">
    <property type="entry name" value="Quinoprotein_ADH-like_sf"/>
</dbReference>
<evidence type="ECO:0000256" key="5">
    <source>
        <dbReference type="PROSITE-ProRule" id="PRU00221"/>
    </source>
</evidence>
<evidence type="ECO:0000256" key="3">
    <source>
        <dbReference type="ARBA" id="ARBA00022741"/>
    </source>
</evidence>
<dbReference type="SUPFAM" id="SSF50998">
    <property type="entry name" value="Quinoprotein alcohol dehydrogenase-like"/>
    <property type="match status" value="1"/>
</dbReference>
<dbReference type="Gene3D" id="1.10.510.10">
    <property type="entry name" value="Transferase(Phosphotransferase) domain 1"/>
    <property type="match status" value="1"/>
</dbReference>
<feature type="binding site" evidence="6">
    <location>
        <position position="52"/>
    </location>
    <ligand>
        <name>ATP</name>
        <dbReference type="ChEBI" id="CHEBI:30616"/>
    </ligand>
</feature>
<dbReference type="PROSITE" id="PS50294">
    <property type="entry name" value="WD_REPEATS_REGION"/>
    <property type="match status" value="15"/>
</dbReference>
<dbReference type="Gene3D" id="2.130.10.10">
    <property type="entry name" value="YVTN repeat-like/Quinoprotein amine dehydrogenase"/>
    <property type="match status" value="7"/>
</dbReference>
<dbReference type="InterPro" id="IPR015943">
    <property type="entry name" value="WD40/YVTN_repeat-like_dom_sf"/>
</dbReference>
<sequence length="2029" mass="224496">MKPADDFDLSADMTGRHIGPYLLQQQLGRGGMGTVYLGIRQDDELSMKVAVKLLHREWSTPRVLARFRRERQTLADLRHPNIAQLMDAGTTDDGHPWLIMEWVQGTHIDVWCAENNASTERILLLIRKAAQALGHAHRTGVIHCDIKPQNLMINRDGEPKLLDFGIAQMAVDDGETPTAKGRESLMTPAYAAPEQKEGTISAAADVYALGLVLLQLLIGRPPARLGCDPLEAVTRLTLHGRQPIQRDFSDNDATLTSKYDPTMDPQPSDAEGEPTEPGDPLPESLGYVMRRALAPTINDRFPSMDAFVSSLDQVLTAMRGDEPDQRRGGTRYDAVFWCHPDFADRVRHLVALLQREPGLTAVYPSDQNPGSRALHHTLEQAKVCVVCLGDPTDAAEKTPWQWAPALRDKLAFHARLYHFLPLLLPHAAFPEKQSLLPSFLRGKTWLRLEDIAVEGLQPLVAAIRGIQGEGQVRELPPGTCPFRGLEVFREQDRHLFFGREAVSQRIAEYILRRPFGAVLGPSGSGKSSLVQAGVNPRLRAFGFEICLFRPGHLPTAHLVGALREVLPDFFGRSHQVLEHQLRTVPGRLSALAAEFRLRHGRRLLVVVDQFEEIFTQCKNLAERKVFVDALCNAVEHSNDHLHLLVTMRSDFLGKCAVFHDLNDLITDHFLQLGPMNREELARAVEAPARLAGLNLQAGLLEQVLNEVSGAPGALPLLEHALLELYQKREGPLLTRRAYDEIGGIKGALAKRAEYEYGRLNPTQQHVLRKMFILALIQPGEGTEDTRRQATGPELIAIGGAEVPPLLRTWTEVHLLTASRDTARDAEVYEVAHEALIGSWSRIKEWMEEGRETARLLNRLRQFATTWDEAGRDEDHLLRGGPLFQMQELVRTEEAHLGEREKAFVAAGLALAAQQSRNVEATATALRRRKNHAQVASLAALLLAAFAFAMLFQANHERDRANHERQRAETALREAEAQTLAGNFSLATMLTEEAGLALQKHQSGRAWLYTLAALSHEIPADRDLPTALGRFADPKMGDVDRLIWSSPANPGAVRSAFHPDGQSVAVASSDHRIRLLDLNNGGPRGMLQGHNNLINALAFHPNTDQPLLVSAGDDYAVRLWRLPSEPWVMAAAVATLTHEHPVVDLAFSPDGSLLAALTDQGGIFLYQVDPRQPEQTRAAAEYHPSEAVPFRVVRFNAEGDQLIAGDSQGRLHFLHLDDQTRSKRTGFTYAAIIGLEATAQGWITLHEDGDFYLWRDGPQDPVRPASTAPDNALALAVLPNRTQLMTYHASGTLRLWDLKSGKNTWRQATDLFQTLTENDELPAPKQPQLAMDRHHGRAALSNGEWSLWQAHQNGPRRALGGHRAAVWDVAYSPDGRLIASSSRDRRVILWDRETGLQKRVLLNQKDDIFTIAFSPDGRFLASGSSDSTIALFDLEQPEAPPRILKGHTLAVRDLAFSPDGAFLAGSSYDHSIRIWNLAKGTAAILQGHDSVVWSIAFSPDGQTLVSTSADSQVILWDWAAGKQRRVLRGHDADVWTAAFSPDGSMLATGSADHRVLVWNLADFTIRHELRGHTASSLAVRFSPDNRLLASGSYDATVAIWRVDDGALVTKLSDHNDGVWNLAFSPDGRELATASYDNTFKRWAVHESDQADTIKAHAAAILGLAFSPDGRTVASASMDQSIKLWDFPSGKPIQTLLGHSAAVWCISFSPDGRLIASSSYDQSITVWDKESRRLLHRLEDHQGEIRNVVFSPDTNRLASCAYDGSVKIWDTDTGKHVITFDGHINEVWGLAFSPDGKRLASASIDQTVRLWDMETLKPTNALRAHASEVWDVAFSPDGTLLATASRDKTISLWDSETLTPRGTLSGHEAPIWSVDFSPDGRFLASASVDDTVRVWNLATQRPFAGFHAAGGNANNVVFSPNGDTLVSAHDDGTLRFWRLNQLEPFSAMAGSHDGWRTLRERSLFHFGYRFDGVSLDYEPRVSLVNPDGTPLGQDHPFTQLYRPKPGETPLIEWLQRQPATPLNTEAANFPN</sequence>
<dbReference type="SUPFAM" id="SSF50978">
    <property type="entry name" value="WD40 repeat-like"/>
    <property type="match status" value="1"/>
</dbReference>
<feature type="repeat" description="WD" evidence="5">
    <location>
        <begin position="1610"/>
        <end position="1651"/>
    </location>
</feature>
<dbReference type="GO" id="GO:0005524">
    <property type="term" value="F:ATP binding"/>
    <property type="evidence" value="ECO:0007669"/>
    <property type="project" value="UniProtKB-UniRule"/>
</dbReference>
<evidence type="ECO:0000313" key="11">
    <source>
        <dbReference type="Proteomes" id="UP000664417"/>
    </source>
</evidence>
<dbReference type="Proteomes" id="UP000664417">
    <property type="component" value="Unassembled WGS sequence"/>
</dbReference>
<dbReference type="SMART" id="SM00220">
    <property type="entry name" value="S_TKc"/>
    <property type="match status" value="1"/>
</dbReference>
<dbReference type="InterPro" id="IPR001680">
    <property type="entry name" value="WD40_rpt"/>
</dbReference>
<evidence type="ECO:0000256" key="7">
    <source>
        <dbReference type="SAM" id="Coils"/>
    </source>
</evidence>
<dbReference type="EMBL" id="JAFREP010000012">
    <property type="protein sequence ID" value="MBO1319497.1"/>
    <property type="molecule type" value="Genomic_DNA"/>
</dbReference>
<feature type="repeat" description="WD" evidence="5">
    <location>
        <begin position="1443"/>
        <end position="1484"/>
    </location>
</feature>
<keyword evidence="10" id="KW-0808">Transferase</keyword>
<keyword evidence="10" id="KW-0418">Kinase</keyword>
<dbReference type="Gene3D" id="3.30.200.20">
    <property type="entry name" value="Phosphorylase Kinase, domain 1"/>
    <property type="match status" value="1"/>
</dbReference>
<keyword evidence="2" id="KW-0677">Repeat</keyword>
<dbReference type="PROSITE" id="PS00678">
    <property type="entry name" value="WD_REPEATS_1"/>
    <property type="match status" value="6"/>
</dbReference>
<gene>
    <name evidence="10" type="ORF">J3U88_13565</name>
</gene>
<protein>
    <submittedName>
        <fullName evidence="10">Protein kinase</fullName>
    </submittedName>
</protein>
<feature type="region of interest" description="Disordered" evidence="8">
    <location>
        <begin position="243"/>
        <end position="281"/>
    </location>
</feature>
<dbReference type="Pfam" id="PF00400">
    <property type="entry name" value="WD40"/>
    <property type="match status" value="11"/>
</dbReference>
<feature type="repeat" description="WD" evidence="5">
    <location>
        <begin position="1820"/>
        <end position="1852"/>
    </location>
</feature>
<feature type="repeat" description="WD" evidence="5">
    <location>
        <begin position="1778"/>
        <end position="1819"/>
    </location>
</feature>
<evidence type="ECO:0000256" key="4">
    <source>
        <dbReference type="ARBA" id="ARBA00022840"/>
    </source>
</evidence>
<dbReference type="InterPro" id="IPR011009">
    <property type="entry name" value="Kinase-like_dom_sf"/>
</dbReference>
<dbReference type="Pfam" id="PF00069">
    <property type="entry name" value="Pkinase"/>
    <property type="match status" value="1"/>
</dbReference>
<comment type="caution">
    <text evidence="10">The sequence shown here is derived from an EMBL/GenBank/DDBJ whole genome shotgun (WGS) entry which is preliminary data.</text>
</comment>
<feature type="repeat" description="WD" evidence="5">
    <location>
        <begin position="1400"/>
        <end position="1441"/>
    </location>
</feature>
<feature type="repeat" description="WD" evidence="5">
    <location>
        <begin position="1652"/>
        <end position="1693"/>
    </location>
</feature>
<dbReference type="CDD" id="cd14014">
    <property type="entry name" value="STKc_PknB_like"/>
    <property type="match status" value="1"/>
</dbReference>
<dbReference type="PRINTS" id="PR00320">
    <property type="entry name" value="GPROTEINBRPT"/>
</dbReference>
<feature type="repeat" description="WD" evidence="5">
    <location>
        <begin position="1484"/>
        <end position="1525"/>
    </location>
</feature>
<accession>A0A8J7Q879</accession>
<dbReference type="Gene3D" id="3.40.50.300">
    <property type="entry name" value="P-loop containing nucleotide triphosphate hydrolases"/>
    <property type="match status" value="1"/>
</dbReference>
<feature type="repeat" description="WD" evidence="5">
    <location>
        <begin position="1526"/>
        <end position="1559"/>
    </location>
</feature>
<feature type="domain" description="Protein kinase" evidence="9">
    <location>
        <begin position="21"/>
        <end position="342"/>
    </location>
</feature>
<feature type="repeat" description="WD" evidence="5">
    <location>
        <begin position="1736"/>
        <end position="1777"/>
    </location>
</feature>
<keyword evidence="1 5" id="KW-0853">WD repeat</keyword>
<evidence type="ECO:0000256" key="2">
    <source>
        <dbReference type="ARBA" id="ARBA00022737"/>
    </source>
</evidence>
<dbReference type="RefSeq" id="WP_207859372.1">
    <property type="nucleotide sequence ID" value="NZ_JAFREP010000012.1"/>
</dbReference>
<feature type="repeat" description="WD" evidence="5">
    <location>
        <begin position="1694"/>
        <end position="1735"/>
    </location>
</feature>
<dbReference type="InterPro" id="IPR027417">
    <property type="entry name" value="P-loop_NTPase"/>
</dbReference>
<dbReference type="SUPFAM" id="SSF82171">
    <property type="entry name" value="DPP6 N-terminal domain-like"/>
    <property type="match status" value="1"/>
</dbReference>
<evidence type="ECO:0000259" key="9">
    <source>
        <dbReference type="PROSITE" id="PS50011"/>
    </source>
</evidence>
<name>A0A8J7Q879_9BACT</name>
<feature type="repeat" description="WD" evidence="5">
    <location>
        <begin position="1086"/>
        <end position="1129"/>
    </location>
</feature>
<keyword evidence="7" id="KW-0175">Coiled coil</keyword>
<dbReference type="SUPFAM" id="SSF52540">
    <property type="entry name" value="P-loop containing nucleoside triphosphate hydrolases"/>
    <property type="match status" value="1"/>
</dbReference>
<dbReference type="PROSITE" id="PS50011">
    <property type="entry name" value="PROTEIN_KINASE_DOM"/>
    <property type="match status" value="1"/>
</dbReference>
<dbReference type="InterPro" id="IPR049052">
    <property type="entry name" value="nSTAND1"/>
</dbReference>
<feature type="repeat" description="WD" evidence="5">
    <location>
        <begin position="1568"/>
        <end position="1609"/>
    </location>
</feature>
<feature type="repeat" description="WD" evidence="5">
    <location>
        <begin position="1358"/>
        <end position="1399"/>
    </location>
</feature>
<dbReference type="PROSITE" id="PS00107">
    <property type="entry name" value="PROTEIN_KINASE_ATP"/>
    <property type="match status" value="1"/>
</dbReference>
<evidence type="ECO:0000256" key="6">
    <source>
        <dbReference type="PROSITE-ProRule" id="PRU10141"/>
    </source>
</evidence>
<dbReference type="InterPro" id="IPR036322">
    <property type="entry name" value="WD40_repeat_dom_sf"/>
</dbReference>
<proteinExistence type="predicted"/>
<dbReference type="Pfam" id="PF20703">
    <property type="entry name" value="nSTAND1"/>
    <property type="match status" value="1"/>
</dbReference>
<keyword evidence="11" id="KW-1185">Reference proteome</keyword>
<dbReference type="PANTHER" id="PTHR19848">
    <property type="entry name" value="WD40 REPEAT PROTEIN"/>
    <property type="match status" value="1"/>
</dbReference>
<evidence type="ECO:0000256" key="8">
    <source>
        <dbReference type="SAM" id="MobiDB-lite"/>
    </source>
</evidence>
<dbReference type="PROSITE" id="PS00108">
    <property type="entry name" value="PROTEIN_KINASE_ST"/>
    <property type="match status" value="1"/>
</dbReference>
<dbReference type="PROSITE" id="PS50082">
    <property type="entry name" value="WD_REPEATS_2"/>
    <property type="match status" value="15"/>
</dbReference>
<feature type="coiled-coil region" evidence="7">
    <location>
        <begin position="950"/>
        <end position="977"/>
    </location>
</feature>